<dbReference type="GO" id="GO:0003824">
    <property type="term" value="F:catalytic activity"/>
    <property type="evidence" value="ECO:0007669"/>
    <property type="project" value="InterPro"/>
</dbReference>
<dbReference type="GO" id="GO:0051536">
    <property type="term" value="F:iron-sulfur cluster binding"/>
    <property type="evidence" value="ECO:0007669"/>
    <property type="project" value="UniProtKB-KW"/>
</dbReference>
<evidence type="ECO:0000313" key="7">
    <source>
        <dbReference type="EMBL" id="KKN77852.1"/>
    </source>
</evidence>
<dbReference type="InterPro" id="IPR058240">
    <property type="entry name" value="rSAM_sf"/>
</dbReference>
<comment type="caution">
    <text evidence="7">The sequence shown here is derived from an EMBL/GenBank/DDBJ whole genome shotgun (WGS) entry which is preliminary data.</text>
</comment>
<name>A0A0F9TSC9_9ZZZZ</name>
<dbReference type="SMART" id="SM00729">
    <property type="entry name" value="Elp3"/>
    <property type="match status" value="1"/>
</dbReference>
<dbReference type="AlphaFoldDB" id="A0A0F9TSC9"/>
<evidence type="ECO:0000256" key="4">
    <source>
        <dbReference type="ARBA" id="ARBA00023004"/>
    </source>
</evidence>
<proteinExistence type="predicted"/>
<evidence type="ECO:0000256" key="3">
    <source>
        <dbReference type="ARBA" id="ARBA00022723"/>
    </source>
</evidence>
<dbReference type="InterPro" id="IPR006638">
    <property type="entry name" value="Elp3/MiaA/NifB-like_rSAM"/>
</dbReference>
<keyword evidence="2" id="KW-0949">S-adenosyl-L-methionine</keyword>
<comment type="cofactor">
    <cofactor evidence="1">
        <name>[4Fe-4S] cluster</name>
        <dbReference type="ChEBI" id="CHEBI:49883"/>
    </cofactor>
</comment>
<dbReference type="PROSITE" id="PS51918">
    <property type="entry name" value="RADICAL_SAM"/>
    <property type="match status" value="1"/>
</dbReference>
<reference evidence="7" key="1">
    <citation type="journal article" date="2015" name="Nature">
        <title>Complex archaea that bridge the gap between prokaryotes and eukaryotes.</title>
        <authorList>
            <person name="Spang A."/>
            <person name="Saw J.H."/>
            <person name="Jorgensen S.L."/>
            <person name="Zaremba-Niedzwiedzka K."/>
            <person name="Martijn J."/>
            <person name="Lind A.E."/>
            <person name="van Eijk R."/>
            <person name="Schleper C."/>
            <person name="Guy L."/>
            <person name="Ettema T.J."/>
        </authorList>
    </citation>
    <scope>NUCLEOTIDE SEQUENCE</scope>
</reference>
<keyword evidence="5" id="KW-0411">Iron-sulfur</keyword>
<evidence type="ECO:0000256" key="1">
    <source>
        <dbReference type="ARBA" id="ARBA00001966"/>
    </source>
</evidence>
<dbReference type="InterPro" id="IPR023404">
    <property type="entry name" value="rSAM_horseshoe"/>
</dbReference>
<evidence type="ECO:0000256" key="2">
    <source>
        <dbReference type="ARBA" id="ARBA00022691"/>
    </source>
</evidence>
<dbReference type="SUPFAM" id="SSF102114">
    <property type="entry name" value="Radical SAM enzymes"/>
    <property type="match status" value="1"/>
</dbReference>
<protein>
    <recommendedName>
        <fullName evidence="6">Radical SAM core domain-containing protein</fullName>
    </recommendedName>
</protein>
<keyword evidence="4" id="KW-0408">Iron</keyword>
<dbReference type="InterPro" id="IPR007197">
    <property type="entry name" value="rSAM"/>
</dbReference>
<gene>
    <name evidence="7" type="ORF">LCGC14_0355890</name>
</gene>
<dbReference type="SFLD" id="SFLDG01082">
    <property type="entry name" value="B12-binding_domain_containing"/>
    <property type="match status" value="1"/>
</dbReference>
<sequence>MSTLLIQFNSDLLTQDEDPTAKKYYDMLYDGRRPGYQRFGPTWEIPQWIAEMSYVESDADVYFANHVHDALRQAEGYTRVAFSALDCNWKLIQRFARSFQGLVYVGGYVNPGVCSSLNGNILWCCSIRDYCEQRELEYKSGVDYRYFAGAKTIARLTLSTGCRHMCKFCIVPRHIRERDWQDIYQQADEICRLNSPLVYINDKTFGQAGNWWRLPCLFKYIVQYAETTFNGFIIQTTASQFLKLNDDFLLKSGIRYVELGVESYNDEILSDMRKPANIASIDVAIEKLRRLRIKLIPNIIVGLPGESYATYANTIRWCYNNRDVISHINVYNLALYDDAELSREIEHIDADLDENSTGKSYYKDQTVHEWAASAFYSFGMAALRR</sequence>
<evidence type="ECO:0000256" key="5">
    <source>
        <dbReference type="ARBA" id="ARBA00023014"/>
    </source>
</evidence>
<dbReference type="Pfam" id="PF04055">
    <property type="entry name" value="Radical_SAM"/>
    <property type="match status" value="1"/>
</dbReference>
<organism evidence="7">
    <name type="scientific">marine sediment metagenome</name>
    <dbReference type="NCBI Taxonomy" id="412755"/>
    <lineage>
        <taxon>unclassified sequences</taxon>
        <taxon>metagenomes</taxon>
        <taxon>ecological metagenomes</taxon>
    </lineage>
</organism>
<dbReference type="Gene3D" id="3.80.30.20">
    <property type="entry name" value="tm_1862 like domain"/>
    <property type="match status" value="1"/>
</dbReference>
<dbReference type="PANTHER" id="PTHR43409">
    <property type="entry name" value="ANAEROBIC MAGNESIUM-PROTOPORPHYRIN IX MONOMETHYL ESTER CYCLASE-RELATED"/>
    <property type="match status" value="1"/>
</dbReference>
<dbReference type="InterPro" id="IPR051198">
    <property type="entry name" value="BchE-like"/>
</dbReference>
<keyword evidence="3" id="KW-0479">Metal-binding</keyword>
<accession>A0A0F9TSC9</accession>
<feature type="domain" description="Radical SAM core" evidence="6">
    <location>
        <begin position="148"/>
        <end position="372"/>
    </location>
</feature>
<dbReference type="GO" id="GO:0046872">
    <property type="term" value="F:metal ion binding"/>
    <property type="evidence" value="ECO:0007669"/>
    <property type="project" value="UniProtKB-KW"/>
</dbReference>
<dbReference type="SFLD" id="SFLDS00029">
    <property type="entry name" value="Radical_SAM"/>
    <property type="match status" value="1"/>
</dbReference>
<dbReference type="EMBL" id="LAZR01000272">
    <property type="protein sequence ID" value="KKN77852.1"/>
    <property type="molecule type" value="Genomic_DNA"/>
</dbReference>
<evidence type="ECO:0000259" key="6">
    <source>
        <dbReference type="PROSITE" id="PS51918"/>
    </source>
</evidence>
<dbReference type="CDD" id="cd01335">
    <property type="entry name" value="Radical_SAM"/>
    <property type="match status" value="1"/>
</dbReference>